<dbReference type="EMBL" id="JAYMYQ010000001">
    <property type="protein sequence ID" value="KAK7361680.1"/>
    <property type="molecule type" value="Genomic_DNA"/>
</dbReference>
<name>A0AAN9MVB0_CANGL</name>
<protein>
    <submittedName>
        <fullName evidence="1">Uncharacterized protein</fullName>
    </submittedName>
</protein>
<dbReference type="AlphaFoldDB" id="A0AAN9MVB0"/>
<organism evidence="1 2">
    <name type="scientific">Canavalia gladiata</name>
    <name type="common">Sword bean</name>
    <name type="synonym">Dolichos gladiatus</name>
    <dbReference type="NCBI Taxonomy" id="3824"/>
    <lineage>
        <taxon>Eukaryota</taxon>
        <taxon>Viridiplantae</taxon>
        <taxon>Streptophyta</taxon>
        <taxon>Embryophyta</taxon>
        <taxon>Tracheophyta</taxon>
        <taxon>Spermatophyta</taxon>
        <taxon>Magnoliopsida</taxon>
        <taxon>eudicotyledons</taxon>
        <taxon>Gunneridae</taxon>
        <taxon>Pentapetalae</taxon>
        <taxon>rosids</taxon>
        <taxon>fabids</taxon>
        <taxon>Fabales</taxon>
        <taxon>Fabaceae</taxon>
        <taxon>Papilionoideae</taxon>
        <taxon>50 kb inversion clade</taxon>
        <taxon>NPAAA clade</taxon>
        <taxon>indigoferoid/millettioid clade</taxon>
        <taxon>Phaseoleae</taxon>
        <taxon>Canavalia</taxon>
    </lineage>
</organism>
<evidence type="ECO:0000313" key="2">
    <source>
        <dbReference type="Proteomes" id="UP001367508"/>
    </source>
</evidence>
<accession>A0AAN9MVB0</accession>
<keyword evidence="2" id="KW-1185">Reference proteome</keyword>
<dbReference type="Proteomes" id="UP001367508">
    <property type="component" value="Unassembled WGS sequence"/>
</dbReference>
<reference evidence="1 2" key="1">
    <citation type="submission" date="2024-01" db="EMBL/GenBank/DDBJ databases">
        <title>The genomes of 5 underutilized Papilionoideae crops provide insights into root nodulation and disease resistanc.</title>
        <authorList>
            <person name="Jiang F."/>
        </authorList>
    </citation>
    <scope>NUCLEOTIDE SEQUENCE [LARGE SCALE GENOMIC DNA]</scope>
    <source>
        <strain evidence="1">LVBAO_FW01</strain>
        <tissue evidence="1">Leaves</tissue>
    </source>
</reference>
<proteinExistence type="predicted"/>
<evidence type="ECO:0000313" key="1">
    <source>
        <dbReference type="EMBL" id="KAK7361680.1"/>
    </source>
</evidence>
<gene>
    <name evidence="1" type="ORF">VNO77_03754</name>
</gene>
<comment type="caution">
    <text evidence="1">The sequence shown here is derived from an EMBL/GenBank/DDBJ whole genome shotgun (WGS) entry which is preliminary data.</text>
</comment>
<sequence length="164" mass="18445">MNSQGHSAEGCWKLGCQDKRVEGGRLGRSLLRPRNIPRIDSKSSKRTILRFRFHMAYEEARLIRCGAGRCGRRSGGCSKHHVVHDQCMPHTEDEMVKHIMQGDLEEEHATRKLRRDATDGTHSCYLEHTDAAPTLSLGIATFPVAKLRHTASMGRRGQNWGVGM</sequence>